<comment type="subcellular location">
    <subcellularLocation>
        <location evidence="1">Cell membrane</location>
        <topology evidence="1">Multi-pass membrane protein</topology>
    </subcellularLocation>
</comment>
<evidence type="ECO:0000259" key="8">
    <source>
        <dbReference type="Pfam" id="PF12704"/>
    </source>
</evidence>
<evidence type="ECO:0000256" key="3">
    <source>
        <dbReference type="ARBA" id="ARBA00022692"/>
    </source>
</evidence>
<feature type="transmembrane region" description="Helical" evidence="6">
    <location>
        <begin position="729"/>
        <end position="748"/>
    </location>
</feature>
<evidence type="ECO:0000313" key="10">
    <source>
        <dbReference type="Proteomes" id="UP001168528"/>
    </source>
</evidence>
<protein>
    <submittedName>
        <fullName evidence="9">ABC transporter permease</fullName>
    </submittedName>
</protein>
<dbReference type="Pfam" id="PF02687">
    <property type="entry name" value="FtsX"/>
    <property type="match status" value="2"/>
</dbReference>
<dbReference type="PANTHER" id="PTHR30572">
    <property type="entry name" value="MEMBRANE COMPONENT OF TRANSPORTER-RELATED"/>
    <property type="match status" value="1"/>
</dbReference>
<keyword evidence="5 6" id="KW-0472">Membrane</keyword>
<dbReference type="PROSITE" id="PS51257">
    <property type="entry name" value="PROKAR_LIPOPROTEIN"/>
    <property type="match status" value="1"/>
</dbReference>
<accession>A0ABT8R5I5</accession>
<feature type="domain" description="MacB-like periplasmic core" evidence="8">
    <location>
        <begin position="20"/>
        <end position="240"/>
    </location>
</feature>
<feature type="transmembrane region" description="Helical" evidence="6">
    <location>
        <begin position="333"/>
        <end position="357"/>
    </location>
</feature>
<feature type="transmembrane region" description="Helical" evidence="6">
    <location>
        <begin position="678"/>
        <end position="702"/>
    </location>
</feature>
<keyword evidence="3 6" id="KW-0812">Transmembrane</keyword>
<feature type="transmembrane region" description="Helical" evidence="6">
    <location>
        <begin position="21"/>
        <end position="41"/>
    </location>
</feature>
<keyword evidence="2" id="KW-1003">Cell membrane</keyword>
<evidence type="ECO:0000259" key="7">
    <source>
        <dbReference type="Pfam" id="PF02687"/>
    </source>
</evidence>
<feature type="transmembrane region" description="Helical" evidence="6">
    <location>
        <begin position="287"/>
        <end position="306"/>
    </location>
</feature>
<gene>
    <name evidence="9" type="ORF">Q0590_13920</name>
</gene>
<dbReference type="InterPro" id="IPR050250">
    <property type="entry name" value="Macrolide_Exporter_MacB"/>
</dbReference>
<sequence length="800" mass="88942">MLKNYVTIALRNISRHKGYTALNVAGLAVGIASCILIFFFIRNELSYDTYHQDADRIYRVAIDIQSKADNRIFAKTSAPLVEALKKDFPQVEEAVQLWQWNSQLVKYGEEKSFYEDNLFLTTPDIFTVFTIPLLKGDSRTALSRPLTVVLAEETARKYFGQEEPVGKMLKINDKQYEVTGVMARLPYNSHLNLNMLTSITMLQNEAWYQDEAANWHSTMFFTYIKVKENINLPLFEKQVATAANAYVGDLLKEWVVNYVFFLQPVTDIHLHSNLSGEAEVPGSAMNVYILSVVAVLILLIASLNYINLTTAQAANRAKEVGIRKVVGASRTPLVFQFIAESLLLTLAALLMALGMVYTVHPWFEALSGQTIDLGQVITPQAVVTLLGATVLLGISSAAYPALFLSSFRPVSVLKGKLSMGAKGATLRKVLVVCQFTISLMLMAGTIMVYRQLNFMKNENLGFSKEQVVVLPVRGGASIKENYEQIKNEFKSHSSIAEATTSASVPGRGVDNFAIALMDEADDKGQSMYYLFVDFDFLKLYNIGLVAGRAFDKTRATDAESTFMINEKAVKAFGWASPEEAIGKKLSTGFGRDGEIIGVYKDFHYRSLQAPIEPLVMAVNIARFNHISLKVQTKEIASTMAFVEKKWKELFPNHPFEYFFLDEEFNKQYAADEKIGRTFLVFTGIAIGVACLGLFGLATFTAAQRTKEIGVRKVLGATVPNIVLLLSREFTRLVIIAFLIATPLSYVLIDKWLENFATRIGIGWDTFVIAGAGVLLIALLTVSYQSIKAALANPVQSLRNE</sequence>
<evidence type="ECO:0000256" key="6">
    <source>
        <dbReference type="SAM" id="Phobius"/>
    </source>
</evidence>
<name>A0ABT8R5I5_9BACT</name>
<evidence type="ECO:0000313" key="9">
    <source>
        <dbReference type="EMBL" id="MDO1447361.1"/>
    </source>
</evidence>
<feature type="transmembrane region" description="Helical" evidence="6">
    <location>
        <begin position="377"/>
        <end position="404"/>
    </location>
</feature>
<keyword evidence="4 6" id="KW-1133">Transmembrane helix</keyword>
<dbReference type="EMBL" id="JAUKPO010000007">
    <property type="protein sequence ID" value="MDO1447361.1"/>
    <property type="molecule type" value="Genomic_DNA"/>
</dbReference>
<dbReference type="InterPro" id="IPR025857">
    <property type="entry name" value="MacB_PCD"/>
</dbReference>
<evidence type="ECO:0000256" key="4">
    <source>
        <dbReference type="ARBA" id="ARBA00022989"/>
    </source>
</evidence>
<dbReference type="InterPro" id="IPR003838">
    <property type="entry name" value="ABC3_permease_C"/>
</dbReference>
<evidence type="ECO:0000256" key="2">
    <source>
        <dbReference type="ARBA" id="ARBA00022475"/>
    </source>
</evidence>
<evidence type="ECO:0000256" key="1">
    <source>
        <dbReference type="ARBA" id="ARBA00004651"/>
    </source>
</evidence>
<dbReference type="Pfam" id="PF12704">
    <property type="entry name" value="MacB_PCD"/>
    <property type="match status" value="1"/>
</dbReference>
<proteinExistence type="predicted"/>
<keyword evidence="10" id="KW-1185">Reference proteome</keyword>
<feature type="transmembrane region" description="Helical" evidence="6">
    <location>
        <begin position="760"/>
        <end position="781"/>
    </location>
</feature>
<evidence type="ECO:0000256" key="5">
    <source>
        <dbReference type="ARBA" id="ARBA00023136"/>
    </source>
</evidence>
<dbReference type="RefSeq" id="WP_302038166.1">
    <property type="nucleotide sequence ID" value="NZ_JAUKPO010000007.1"/>
</dbReference>
<feature type="transmembrane region" description="Helical" evidence="6">
    <location>
        <begin position="425"/>
        <end position="449"/>
    </location>
</feature>
<reference evidence="9" key="1">
    <citation type="submission" date="2023-07" db="EMBL/GenBank/DDBJ databases">
        <title>The genome sequence of Rhodocytophaga aerolata KACC 12507.</title>
        <authorList>
            <person name="Zhang X."/>
        </authorList>
    </citation>
    <scope>NUCLEOTIDE SEQUENCE</scope>
    <source>
        <strain evidence="9">KACC 12507</strain>
    </source>
</reference>
<feature type="domain" description="ABC3 transporter permease C-terminal" evidence="7">
    <location>
        <begin position="292"/>
        <end position="406"/>
    </location>
</feature>
<comment type="caution">
    <text evidence="9">The sequence shown here is derived from an EMBL/GenBank/DDBJ whole genome shotgun (WGS) entry which is preliminary data.</text>
</comment>
<dbReference type="PANTHER" id="PTHR30572:SF18">
    <property type="entry name" value="ABC-TYPE MACROLIDE FAMILY EXPORT SYSTEM PERMEASE COMPONENT 2"/>
    <property type="match status" value="1"/>
</dbReference>
<dbReference type="Proteomes" id="UP001168528">
    <property type="component" value="Unassembled WGS sequence"/>
</dbReference>
<feature type="domain" description="ABC3 transporter permease C-terminal" evidence="7">
    <location>
        <begin position="680"/>
        <end position="790"/>
    </location>
</feature>
<organism evidence="9 10">
    <name type="scientific">Rhodocytophaga aerolata</name>
    <dbReference type="NCBI Taxonomy" id="455078"/>
    <lineage>
        <taxon>Bacteria</taxon>
        <taxon>Pseudomonadati</taxon>
        <taxon>Bacteroidota</taxon>
        <taxon>Cytophagia</taxon>
        <taxon>Cytophagales</taxon>
        <taxon>Rhodocytophagaceae</taxon>
        <taxon>Rhodocytophaga</taxon>
    </lineage>
</organism>